<dbReference type="Proteomes" id="UP000189981">
    <property type="component" value="Unassembled WGS sequence"/>
</dbReference>
<keyword evidence="10" id="KW-1185">Reference proteome</keyword>
<comment type="subcellular location">
    <subcellularLocation>
        <location evidence="2">Membrane</location>
        <topology evidence="2">Multi-pass membrane protein</topology>
    </subcellularLocation>
</comment>
<feature type="domain" description="Peptidase M50" evidence="8">
    <location>
        <begin position="51"/>
        <end position="180"/>
    </location>
</feature>
<keyword evidence="4 7" id="KW-0812">Transmembrane</keyword>
<proteinExistence type="inferred from homology"/>
<evidence type="ECO:0000256" key="2">
    <source>
        <dbReference type="ARBA" id="ARBA00004141"/>
    </source>
</evidence>
<protein>
    <recommendedName>
        <fullName evidence="8">Peptidase M50 domain-containing protein</fullName>
    </recommendedName>
</protein>
<evidence type="ECO:0000256" key="1">
    <source>
        <dbReference type="ARBA" id="ARBA00001947"/>
    </source>
</evidence>
<evidence type="ECO:0000256" key="7">
    <source>
        <dbReference type="SAM" id="Phobius"/>
    </source>
</evidence>
<evidence type="ECO:0000256" key="3">
    <source>
        <dbReference type="ARBA" id="ARBA00007931"/>
    </source>
</evidence>
<evidence type="ECO:0000259" key="8">
    <source>
        <dbReference type="Pfam" id="PF02163"/>
    </source>
</evidence>
<dbReference type="AlphaFoldDB" id="A0A1T5A7S5"/>
<feature type="transmembrane region" description="Helical" evidence="7">
    <location>
        <begin position="12"/>
        <end position="28"/>
    </location>
</feature>
<feature type="transmembrane region" description="Helical" evidence="7">
    <location>
        <begin position="164"/>
        <end position="184"/>
    </location>
</feature>
<organism evidence="9 10">
    <name type="scientific">Daejeonella lutea</name>
    <dbReference type="NCBI Taxonomy" id="572036"/>
    <lineage>
        <taxon>Bacteria</taxon>
        <taxon>Pseudomonadati</taxon>
        <taxon>Bacteroidota</taxon>
        <taxon>Sphingobacteriia</taxon>
        <taxon>Sphingobacteriales</taxon>
        <taxon>Sphingobacteriaceae</taxon>
        <taxon>Daejeonella</taxon>
    </lineage>
</organism>
<comment type="cofactor">
    <cofactor evidence="1">
        <name>Zn(2+)</name>
        <dbReference type="ChEBI" id="CHEBI:29105"/>
    </cofactor>
</comment>
<dbReference type="EMBL" id="FUYR01000001">
    <property type="protein sequence ID" value="SKB31082.1"/>
    <property type="molecule type" value="Genomic_DNA"/>
</dbReference>
<sequence length="380" mass="41735">MSDKKGSSRKFISFSIVIIISAIIGYYVGRNGVHFIPPVPKLVKMWMIVLFIPAFFLVIGIHEAGHAITGILQKFDFKMYVVGPFMWEKESGGWRFKWNKNVNTAGGMVICLPTGSNNLANRFSLYALGGPFASLLLTITAYLLSTMITFKYGNSETSIGVAKYFLLMVSIFSCLIMLVTILPLQTGGFSSDGGRALRLLSGGDQARFEVLTLKIVSSSAGGIRPCLLDKSELEEAELLAMKTGAAMGVYISGVQHQAEFDGGSLDKAEEYLLTYIENADKIPDGLRNSVWLDAAFFYAFGRTDLEKSTIFWNKFQPSAMLAKAQILATEASILVLKAQNPEALEKIRASHEEIPNMMDKGVGIALVDKLNELEGRIIHV</sequence>
<evidence type="ECO:0000256" key="6">
    <source>
        <dbReference type="ARBA" id="ARBA00023136"/>
    </source>
</evidence>
<feature type="transmembrane region" description="Helical" evidence="7">
    <location>
        <begin position="48"/>
        <end position="72"/>
    </location>
</feature>
<gene>
    <name evidence="9" type="ORF">SAMN05661099_0425</name>
</gene>
<evidence type="ECO:0000313" key="9">
    <source>
        <dbReference type="EMBL" id="SKB31082.1"/>
    </source>
</evidence>
<evidence type="ECO:0000256" key="5">
    <source>
        <dbReference type="ARBA" id="ARBA00022989"/>
    </source>
</evidence>
<comment type="similarity">
    <text evidence="3">Belongs to the peptidase M50B family.</text>
</comment>
<dbReference type="Pfam" id="PF02163">
    <property type="entry name" value="Peptidase_M50"/>
    <property type="match status" value="1"/>
</dbReference>
<accession>A0A1T5A7S5</accession>
<dbReference type="GO" id="GO:0016020">
    <property type="term" value="C:membrane"/>
    <property type="evidence" value="ECO:0007669"/>
    <property type="project" value="UniProtKB-SubCell"/>
</dbReference>
<dbReference type="CDD" id="cd05709">
    <property type="entry name" value="S2P-M50"/>
    <property type="match status" value="1"/>
</dbReference>
<reference evidence="10" key="1">
    <citation type="submission" date="2017-02" db="EMBL/GenBank/DDBJ databases">
        <authorList>
            <person name="Varghese N."/>
            <person name="Submissions S."/>
        </authorList>
    </citation>
    <scope>NUCLEOTIDE SEQUENCE [LARGE SCALE GENOMIC DNA]</scope>
    <source>
        <strain evidence="10">DSM 22385</strain>
    </source>
</reference>
<keyword evidence="5 7" id="KW-1133">Transmembrane helix</keyword>
<dbReference type="RefSeq" id="WP_079700935.1">
    <property type="nucleotide sequence ID" value="NZ_FUYR01000001.1"/>
</dbReference>
<dbReference type="InterPro" id="IPR008915">
    <property type="entry name" value="Peptidase_M50"/>
</dbReference>
<dbReference type="GO" id="GO:0006508">
    <property type="term" value="P:proteolysis"/>
    <property type="evidence" value="ECO:0007669"/>
    <property type="project" value="InterPro"/>
</dbReference>
<name>A0A1T5A7S5_9SPHI</name>
<dbReference type="STRING" id="572036.SAMN05661099_0425"/>
<keyword evidence="6 7" id="KW-0472">Membrane</keyword>
<dbReference type="OrthoDB" id="927026at2"/>
<feature type="transmembrane region" description="Helical" evidence="7">
    <location>
        <begin position="123"/>
        <end position="144"/>
    </location>
</feature>
<evidence type="ECO:0000256" key="4">
    <source>
        <dbReference type="ARBA" id="ARBA00022692"/>
    </source>
</evidence>
<evidence type="ECO:0000313" key="10">
    <source>
        <dbReference type="Proteomes" id="UP000189981"/>
    </source>
</evidence>